<evidence type="ECO:0008006" key="4">
    <source>
        <dbReference type="Google" id="ProtNLM"/>
    </source>
</evidence>
<reference evidence="2 3" key="1">
    <citation type="submission" date="2019-02" db="EMBL/GenBank/DDBJ databases">
        <title>Deep-cultivation of Planctomycetes and their phenomic and genomic characterization uncovers novel biology.</title>
        <authorList>
            <person name="Wiegand S."/>
            <person name="Jogler M."/>
            <person name="Boedeker C."/>
            <person name="Pinto D."/>
            <person name="Vollmers J."/>
            <person name="Rivas-Marin E."/>
            <person name="Kohn T."/>
            <person name="Peeters S.H."/>
            <person name="Heuer A."/>
            <person name="Rast P."/>
            <person name="Oberbeckmann S."/>
            <person name="Bunk B."/>
            <person name="Jeske O."/>
            <person name="Meyerdierks A."/>
            <person name="Storesund J.E."/>
            <person name="Kallscheuer N."/>
            <person name="Luecker S."/>
            <person name="Lage O.M."/>
            <person name="Pohl T."/>
            <person name="Merkel B.J."/>
            <person name="Hornburger P."/>
            <person name="Mueller R.-W."/>
            <person name="Bruemmer F."/>
            <person name="Labrenz M."/>
            <person name="Spormann A.M."/>
            <person name="Op den Camp H."/>
            <person name="Overmann J."/>
            <person name="Amann R."/>
            <person name="Jetten M.S.M."/>
            <person name="Mascher T."/>
            <person name="Medema M.H."/>
            <person name="Devos D.P."/>
            <person name="Kaster A.-K."/>
            <person name="Ovreas L."/>
            <person name="Rohde M."/>
            <person name="Galperin M.Y."/>
            <person name="Jogler C."/>
        </authorList>
    </citation>
    <scope>NUCLEOTIDE SEQUENCE [LARGE SCALE GENOMIC DNA]</scope>
    <source>
        <strain evidence="2 3">Poly24</strain>
    </source>
</reference>
<accession>A0A518K1T3</accession>
<dbReference type="Proteomes" id="UP000315082">
    <property type="component" value="Chromosome"/>
</dbReference>
<dbReference type="SUPFAM" id="SSF53300">
    <property type="entry name" value="vWA-like"/>
    <property type="match status" value="1"/>
</dbReference>
<dbReference type="CDD" id="cd00198">
    <property type="entry name" value="vWFA"/>
    <property type="match status" value="1"/>
</dbReference>
<evidence type="ECO:0000256" key="1">
    <source>
        <dbReference type="SAM" id="Coils"/>
    </source>
</evidence>
<dbReference type="InterPro" id="IPR036465">
    <property type="entry name" value="vWFA_dom_sf"/>
</dbReference>
<dbReference type="KEGG" id="rcf:Poly24_54710"/>
<gene>
    <name evidence="2" type="ORF">Poly24_54710</name>
</gene>
<dbReference type="AlphaFoldDB" id="A0A518K1T3"/>
<name>A0A518K1T3_9BACT</name>
<evidence type="ECO:0000313" key="3">
    <source>
        <dbReference type="Proteomes" id="UP000315082"/>
    </source>
</evidence>
<sequence length="594" mass="68334">MADERTNDATCLSQQLRRNGACSNKKIIMKKRPGGIIHSYQKFDPAQFPSPTQPPPDLVSSAFEHAMMFGNYRDLSEEELARAVRLDPSQIAGLGPSIDMLRQMLEERKRKILETYETAAAQKRARRAYQQSASEVRPPKDLEKAYRRGIAEEQPYDLERLWYQADSDHSPFARGLLGVMQRMNDKLQIAELVSKYEFTGREPMSVPKALEIKEELEKIDELLRQLEEAAKTAQIGIIDMDLLQEFAEPGDLNQLEELRQQVENYMREQAERQGLDRDNKTGNYRLTPQAYKLFQGKLLSRIFSDLQASRSGRHPDAVEGDGAVELQQTKPYEFGDSAANIDLPQTVINALLRHGDTRPLQLRSEDIEVHKTRNHPKCATCVIMDMSGSMRYDGQYINVKRMALALQGLITSEYPGDFLRFIEMYTFAKMRHASELIELMPKPVTIHDPWVRLRADMSREDISESQIHPHFTNIQRSLQLARQNLVTTDTPNRQIVLITDGLPTAHFEDNHLFMLYPPDPQTEQATMREAMLCHREGITINIFLIPSWSQSEEDIRFAYRLAESTKGRVIFTSGKDLDRFVIWDYVSNRREIIG</sequence>
<evidence type="ECO:0000313" key="2">
    <source>
        <dbReference type="EMBL" id="QDV71732.1"/>
    </source>
</evidence>
<proteinExistence type="predicted"/>
<keyword evidence="3" id="KW-1185">Reference proteome</keyword>
<dbReference type="Gene3D" id="3.40.50.410">
    <property type="entry name" value="von Willebrand factor, type A domain"/>
    <property type="match status" value="1"/>
</dbReference>
<organism evidence="2 3">
    <name type="scientific">Rosistilla carotiformis</name>
    <dbReference type="NCBI Taxonomy" id="2528017"/>
    <lineage>
        <taxon>Bacteria</taxon>
        <taxon>Pseudomonadati</taxon>
        <taxon>Planctomycetota</taxon>
        <taxon>Planctomycetia</taxon>
        <taxon>Pirellulales</taxon>
        <taxon>Pirellulaceae</taxon>
        <taxon>Rosistilla</taxon>
    </lineage>
</organism>
<protein>
    <recommendedName>
        <fullName evidence="4">VWFA domain-containing protein</fullName>
    </recommendedName>
</protein>
<keyword evidence="1" id="KW-0175">Coiled coil</keyword>
<dbReference type="EMBL" id="CP036348">
    <property type="protein sequence ID" value="QDV71732.1"/>
    <property type="molecule type" value="Genomic_DNA"/>
</dbReference>
<feature type="coiled-coil region" evidence="1">
    <location>
        <begin position="209"/>
        <end position="275"/>
    </location>
</feature>